<gene>
    <name evidence="1" type="ORF">BpHYR1_018132</name>
</gene>
<organism evidence="1 2">
    <name type="scientific">Brachionus plicatilis</name>
    <name type="common">Marine rotifer</name>
    <name type="synonym">Brachionus muelleri</name>
    <dbReference type="NCBI Taxonomy" id="10195"/>
    <lineage>
        <taxon>Eukaryota</taxon>
        <taxon>Metazoa</taxon>
        <taxon>Spiralia</taxon>
        <taxon>Gnathifera</taxon>
        <taxon>Rotifera</taxon>
        <taxon>Eurotatoria</taxon>
        <taxon>Monogononta</taxon>
        <taxon>Pseudotrocha</taxon>
        <taxon>Ploima</taxon>
        <taxon>Brachionidae</taxon>
        <taxon>Brachionus</taxon>
    </lineage>
</organism>
<protein>
    <submittedName>
        <fullName evidence="1">Uncharacterized protein</fullName>
    </submittedName>
</protein>
<name>A0A3M7RKJ2_BRAPC</name>
<accession>A0A3M7RKJ2</accession>
<dbReference type="AlphaFoldDB" id="A0A3M7RKJ2"/>
<proteinExistence type="predicted"/>
<sequence length="218" mass="24514">METQPSFDVSLDDFPTFIGAGSHSELSKKLFRFVGTLCKLVKDQNVKIEQLELKLAGLEAGRKESSYETDLVLSNVVKGKKQSEHTQVLIASVNKELSEKARIENNVIVSGVGAGGGDEHDMNKVNEVLQVLNLDRDRDVKSQRRIRTSRKRRDGSGIDMIVVEFKCEAGKQAALRGARRLKDSSLRNVYIYPDKTPSERILDANLRNERDKRNNDLD</sequence>
<dbReference type="EMBL" id="REGN01003176">
    <property type="protein sequence ID" value="RNA24051.1"/>
    <property type="molecule type" value="Genomic_DNA"/>
</dbReference>
<comment type="caution">
    <text evidence="1">The sequence shown here is derived from an EMBL/GenBank/DDBJ whole genome shotgun (WGS) entry which is preliminary data.</text>
</comment>
<evidence type="ECO:0000313" key="2">
    <source>
        <dbReference type="Proteomes" id="UP000276133"/>
    </source>
</evidence>
<evidence type="ECO:0000313" key="1">
    <source>
        <dbReference type="EMBL" id="RNA24051.1"/>
    </source>
</evidence>
<dbReference type="Proteomes" id="UP000276133">
    <property type="component" value="Unassembled WGS sequence"/>
</dbReference>
<reference evidence="1 2" key="1">
    <citation type="journal article" date="2018" name="Sci. Rep.">
        <title>Genomic signatures of local adaptation to the degree of environmental predictability in rotifers.</title>
        <authorList>
            <person name="Franch-Gras L."/>
            <person name="Hahn C."/>
            <person name="Garcia-Roger E.M."/>
            <person name="Carmona M.J."/>
            <person name="Serra M."/>
            <person name="Gomez A."/>
        </authorList>
    </citation>
    <scope>NUCLEOTIDE SEQUENCE [LARGE SCALE GENOMIC DNA]</scope>
    <source>
        <strain evidence="1">HYR1</strain>
    </source>
</reference>
<keyword evidence="2" id="KW-1185">Reference proteome</keyword>